<dbReference type="InterPro" id="IPR020846">
    <property type="entry name" value="MFS_dom"/>
</dbReference>
<evidence type="ECO:0000256" key="2">
    <source>
        <dbReference type="ARBA" id="ARBA00022448"/>
    </source>
</evidence>
<evidence type="ECO:0000313" key="9">
    <source>
        <dbReference type="EMBL" id="UGS37666.1"/>
    </source>
</evidence>
<feature type="transmembrane region" description="Helical" evidence="7">
    <location>
        <begin position="352"/>
        <end position="376"/>
    </location>
</feature>
<organism evidence="9 10">
    <name type="scientific">Capillimicrobium parvum</name>
    <dbReference type="NCBI Taxonomy" id="2884022"/>
    <lineage>
        <taxon>Bacteria</taxon>
        <taxon>Bacillati</taxon>
        <taxon>Actinomycetota</taxon>
        <taxon>Thermoleophilia</taxon>
        <taxon>Solirubrobacterales</taxon>
        <taxon>Capillimicrobiaceae</taxon>
        <taxon>Capillimicrobium</taxon>
    </lineage>
</organism>
<dbReference type="RefSeq" id="WP_259311713.1">
    <property type="nucleotide sequence ID" value="NZ_CP087164.1"/>
</dbReference>
<dbReference type="SUPFAM" id="SSF103473">
    <property type="entry name" value="MFS general substrate transporter"/>
    <property type="match status" value="2"/>
</dbReference>
<dbReference type="PROSITE" id="PS50850">
    <property type="entry name" value="MFS"/>
    <property type="match status" value="1"/>
</dbReference>
<dbReference type="PANTHER" id="PTHR42718">
    <property type="entry name" value="MAJOR FACILITATOR SUPERFAMILY MULTIDRUG TRANSPORTER MFSC"/>
    <property type="match status" value="1"/>
</dbReference>
<evidence type="ECO:0000256" key="1">
    <source>
        <dbReference type="ARBA" id="ARBA00004651"/>
    </source>
</evidence>
<accession>A0A9E7C1R3</accession>
<dbReference type="NCBIfam" id="TIGR00711">
    <property type="entry name" value="efflux_EmrB"/>
    <property type="match status" value="1"/>
</dbReference>
<evidence type="ECO:0000256" key="3">
    <source>
        <dbReference type="ARBA" id="ARBA00022475"/>
    </source>
</evidence>
<evidence type="ECO:0000256" key="5">
    <source>
        <dbReference type="ARBA" id="ARBA00022989"/>
    </source>
</evidence>
<keyword evidence="10" id="KW-1185">Reference proteome</keyword>
<dbReference type="Pfam" id="PF07690">
    <property type="entry name" value="MFS_1"/>
    <property type="match status" value="2"/>
</dbReference>
<dbReference type="Proteomes" id="UP001162834">
    <property type="component" value="Chromosome"/>
</dbReference>
<feature type="transmembrane region" description="Helical" evidence="7">
    <location>
        <begin position="421"/>
        <end position="439"/>
    </location>
</feature>
<name>A0A9E7C1R3_9ACTN</name>
<feature type="transmembrane region" description="Helical" evidence="7">
    <location>
        <begin position="322"/>
        <end position="340"/>
    </location>
</feature>
<dbReference type="GO" id="GO:0022857">
    <property type="term" value="F:transmembrane transporter activity"/>
    <property type="evidence" value="ECO:0007669"/>
    <property type="project" value="InterPro"/>
</dbReference>
<dbReference type="Gene3D" id="1.20.1720.10">
    <property type="entry name" value="Multidrug resistance protein D"/>
    <property type="match status" value="1"/>
</dbReference>
<keyword evidence="6 7" id="KW-0472">Membrane</keyword>
<feature type="transmembrane region" description="Helical" evidence="7">
    <location>
        <begin position="214"/>
        <end position="236"/>
    </location>
</feature>
<comment type="subcellular location">
    <subcellularLocation>
        <location evidence="1">Cell membrane</location>
        <topology evidence="1">Multi-pass membrane protein</topology>
    </subcellularLocation>
</comment>
<feature type="transmembrane region" description="Helical" evidence="7">
    <location>
        <begin position="156"/>
        <end position="178"/>
    </location>
</feature>
<evidence type="ECO:0000259" key="8">
    <source>
        <dbReference type="PROSITE" id="PS50850"/>
    </source>
</evidence>
<feature type="transmembrane region" description="Helical" evidence="7">
    <location>
        <begin position="70"/>
        <end position="93"/>
    </location>
</feature>
<dbReference type="PANTHER" id="PTHR42718:SF48">
    <property type="entry name" value="CONSERVED TWO-DOMAIN MEMBRANE PROTEIN-RELATED"/>
    <property type="match status" value="1"/>
</dbReference>
<dbReference type="Gene3D" id="1.20.1250.20">
    <property type="entry name" value="MFS general substrate transporter like domains"/>
    <property type="match status" value="1"/>
</dbReference>
<feature type="transmembrane region" description="Helical" evidence="7">
    <location>
        <begin position="131"/>
        <end position="150"/>
    </location>
</feature>
<feature type="transmembrane region" description="Helical" evidence="7">
    <location>
        <begin position="42"/>
        <end position="63"/>
    </location>
</feature>
<dbReference type="InterPro" id="IPR011701">
    <property type="entry name" value="MFS"/>
</dbReference>
<feature type="transmembrane region" description="Helical" evidence="7">
    <location>
        <begin position="396"/>
        <end position="415"/>
    </location>
</feature>
<feature type="transmembrane region" description="Helical" evidence="7">
    <location>
        <begin position="99"/>
        <end position="119"/>
    </location>
</feature>
<dbReference type="AlphaFoldDB" id="A0A9E7C1R3"/>
<evidence type="ECO:0000256" key="7">
    <source>
        <dbReference type="SAM" id="Phobius"/>
    </source>
</evidence>
<reference evidence="9" key="1">
    <citation type="journal article" date="2022" name="Int. J. Syst. Evol. Microbiol.">
        <title>Pseudomonas aegrilactucae sp. nov. and Pseudomonas morbosilactucae sp. nov., pathogens causing bacterial rot of lettuce in Japan.</title>
        <authorList>
            <person name="Sawada H."/>
            <person name="Fujikawa T."/>
            <person name="Satou M."/>
        </authorList>
    </citation>
    <scope>NUCLEOTIDE SEQUENCE</scope>
    <source>
        <strain evidence="9">0166_1</strain>
    </source>
</reference>
<dbReference type="EMBL" id="CP087164">
    <property type="protein sequence ID" value="UGS37666.1"/>
    <property type="molecule type" value="Genomic_DNA"/>
</dbReference>
<feature type="transmembrane region" description="Helical" evidence="7">
    <location>
        <begin position="257"/>
        <end position="282"/>
    </location>
</feature>
<keyword evidence="4 7" id="KW-0812">Transmembrane</keyword>
<dbReference type="InterPro" id="IPR004638">
    <property type="entry name" value="EmrB-like"/>
</dbReference>
<keyword evidence="5 7" id="KW-1133">Transmembrane helix</keyword>
<gene>
    <name evidence="9" type="primary">emrY</name>
    <name evidence="9" type="ORF">DSM104329_04086</name>
</gene>
<evidence type="ECO:0000256" key="6">
    <source>
        <dbReference type="ARBA" id="ARBA00023136"/>
    </source>
</evidence>
<sequence length="461" mass="44999">MRVLLLAAGATFLAMLDATVANLAVADLGADFASASITDLSWVVSAYAIAFAALLTPAGRLAGVLGPRRLFAGGVALFTLMSLACAAAPGLGFLIGARALQGAGAAAMIPASLAVLLLAAPPERRAGAIGLWSASAALAAAAGPSIGGLLVDGFGWRAVFVSNVPLGIALVVAARALLPAGGGAGGRLPDLLGTALLAAGVGGVVLGLTEAGTWGWGDARTVVALAGGAAAVAFALRRSTRHPAPAVETSLWRSRTFAVANVASLLYGLALYPWLLLGVLVLTQGWGYSVLDAGLAMSPGAVAAAAAAVVSGRLTARVGVRPVVAGGGLVLAAAGLWAALALPHEPDFLGFWLPVGTVIGVGMGMLTTGTSTAAALAVAPTRFAAATGMNTTARQVGGALGIAALALVLSATAGFDGFERAYLFCTVAALASALAGLALHGRPASARASAPAATVVPEGSL</sequence>
<evidence type="ECO:0000256" key="4">
    <source>
        <dbReference type="ARBA" id="ARBA00022692"/>
    </source>
</evidence>
<keyword evidence="2" id="KW-0813">Transport</keyword>
<keyword evidence="3" id="KW-1003">Cell membrane</keyword>
<feature type="transmembrane region" description="Helical" evidence="7">
    <location>
        <begin position="190"/>
        <end position="208"/>
    </location>
</feature>
<dbReference type="InterPro" id="IPR036259">
    <property type="entry name" value="MFS_trans_sf"/>
</dbReference>
<feature type="transmembrane region" description="Helical" evidence="7">
    <location>
        <begin position="288"/>
        <end position="310"/>
    </location>
</feature>
<evidence type="ECO:0000313" key="10">
    <source>
        <dbReference type="Proteomes" id="UP001162834"/>
    </source>
</evidence>
<protein>
    <submittedName>
        <fullName evidence="9">Multidrug resistance protein EmrY</fullName>
    </submittedName>
</protein>
<feature type="domain" description="Major facilitator superfamily (MFS) profile" evidence="8">
    <location>
        <begin position="3"/>
        <end position="444"/>
    </location>
</feature>
<dbReference type="KEGG" id="sbae:DSM104329_04086"/>
<dbReference type="GO" id="GO:0005886">
    <property type="term" value="C:plasma membrane"/>
    <property type="evidence" value="ECO:0007669"/>
    <property type="project" value="UniProtKB-SubCell"/>
</dbReference>
<dbReference type="PRINTS" id="PR01036">
    <property type="entry name" value="TCRTETB"/>
</dbReference>
<proteinExistence type="predicted"/>